<feature type="signal peptide" evidence="1">
    <location>
        <begin position="1"/>
        <end position="33"/>
    </location>
</feature>
<reference evidence="3 4" key="1">
    <citation type="submission" date="2017-06" db="EMBL/GenBank/DDBJ databases">
        <title>Complete genome sequence of Nitrospirillum amazonense strain CBAmC, an endophytic nitrogen-fixing and plant growth-promoting bacterium, isolated from sugarcane.</title>
        <authorList>
            <person name="Schwab S."/>
            <person name="dos Santos Teixeira K.R."/>
            <person name="Simoes Araujo J.L."/>
            <person name="Soares Vidal M."/>
            <person name="Borges de Freitas H.R."/>
            <person name="Rivello Crivelaro A.L."/>
            <person name="Bueno de Camargo Nunes A."/>
            <person name="dos Santos C.M."/>
            <person name="Palmeira da Silva Rosa D."/>
            <person name="da Silva Padilha D."/>
            <person name="da Silva E."/>
            <person name="Araujo Terra L."/>
            <person name="Soares Mendes V."/>
            <person name="Farinelli L."/>
            <person name="Magalhaes Cruz L."/>
            <person name="Baldani J.I."/>
        </authorList>
    </citation>
    <scope>NUCLEOTIDE SEQUENCE [LARGE SCALE GENOMIC DNA]</scope>
    <source>
        <strain evidence="3 4">CBAmC</strain>
    </source>
</reference>
<dbReference type="RefSeq" id="WP_088873454.1">
    <property type="nucleotide sequence ID" value="NZ_CP022111.1"/>
</dbReference>
<accession>A0A248JW06</accession>
<dbReference type="SMART" id="SM00710">
    <property type="entry name" value="PbH1"/>
    <property type="match status" value="20"/>
</dbReference>
<name>A0A248JW06_9PROT</name>
<feature type="chain" id="PRO_5012828961" description="Autotransporter domain-containing protein" evidence="1">
    <location>
        <begin position="34"/>
        <end position="5954"/>
    </location>
</feature>
<dbReference type="InterPro" id="IPR005546">
    <property type="entry name" value="Autotransporte_beta"/>
</dbReference>
<dbReference type="Proteomes" id="UP000197153">
    <property type="component" value="Chromosome 2"/>
</dbReference>
<dbReference type="KEGG" id="nao:Y958_18650"/>
<dbReference type="EMBL" id="CP022111">
    <property type="protein sequence ID" value="ASG22912.1"/>
    <property type="molecule type" value="Genomic_DNA"/>
</dbReference>
<evidence type="ECO:0000259" key="2">
    <source>
        <dbReference type="PROSITE" id="PS51208"/>
    </source>
</evidence>
<evidence type="ECO:0000313" key="3">
    <source>
        <dbReference type="EMBL" id="ASG22912.1"/>
    </source>
</evidence>
<evidence type="ECO:0000256" key="1">
    <source>
        <dbReference type="SAM" id="SignalP"/>
    </source>
</evidence>
<dbReference type="PROSITE" id="PS51208">
    <property type="entry name" value="AUTOTRANSPORTER"/>
    <property type="match status" value="1"/>
</dbReference>
<organism evidence="3 4">
    <name type="scientific">Nitrospirillum viridazoti CBAmc</name>
    <dbReference type="NCBI Taxonomy" id="1441467"/>
    <lineage>
        <taxon>Bacteria</taxon>
        <taxon>Pseudomonadati</taxon>
        <taxon>Pseudomonadota</taxon>
        <taxon>Alphaproteobacteria</taxon>
        <taxon>Rhodospirillales</taxon>
        <taxon>Azospirillaceae</taxon>
        <taxon>Nitrospirillum</taxon>
        <taxon>Nitrospirillum viridazoti</taxon>
    </lineage>
</organism>
<dbReference type="SUPFAM" id="SSF103515">
    <property type="entry name" value="Autotransporter"/>
    <property type="match status" value="1"/>
</dbReference>
<proteinExistence type="predicted"/>
<protein>
    <recommendedName>
        <fullName evidence="2">Autotransporter domain-containing protein</fullName>
    </recommendedName>
</protein>
<dbReference type="InterPro" id="IPR036709">
    <property type="entry name" value="Autotransporte_beta_dom_sf"/>
</dbReference>
<keyword evidence="4" id="KW-1185">Reference proteome</keyword>
<sequence length="5954" mass="570887">MAKQAVTRGQGTKKTQQAFLLGASALAIGVGLAAPKSAWASACGSFSTSSTIGSAAHCTAFTWTGTVGTVINNGTLVGNNTGTSSNYTGFSIQGGKTLTAFFNNNLIGGTGTTGGIAAIVLTGTPTYTTTSGTISYGISAYTTIGTFVNNAAGLIQSDGGYGAIRMMNGVKVGGFTNDGTILANGNSALNLTGVSIGTLTNSGYIYSSVGGAIDVDVITTISTVGTIINSGMLRGNSGGTGAVNVFGVVGSVNNTGTILNDSGPGVEVRNYGGFGPTAIYHSHVGQDGTLSTLTNSGLISGTTGVSIGAGGSIVNLTNTSIGTIQGGIVISKTSGNASVTHNGYLGTLANNGVIIGSIATGGLIGTLINTGTISATGNAISIGTSGTIAGLNNGGVISGNIVNNSANTFSITGGTGTVLGTFTGASGKGSIINTLSNIVITGGNLFLNDNINVGSGTLISQGTNLTIAAGSTITGNYYNTLSTNTLTTSGLTVTGRVTLITGTIVPSFSSAGNYIVGTAASLIYSPTGISNLGSAFATVQAPTGAHFSNIGASGTTLIYYNPLMDYVGGAVASVSVGSTVLNGTSTIYPTALYIASTGSLGTLTNSGTIRGNIVNLSANDLSIRGGTLTTIGTLTGYSGSIGTITNTTSNVVLVSGNLRINDVINVGTNTLVNNGANVTFGTLGTISLTGNFAQTSTLGTLSLGTNLLSISGAASIAGTVLSNFTTTVNHTVGEAITLISADGGLSLSYGTLTGVVSSSGTGINVTGTTVGNYLLAMVQNYYIAGTYGTITNTGTLTAASAVYVASTGTLGAVSNTGVIQGSIVNNSVRDLTLIGGTGATYGTFTGVTGTAVGSIVNTASNVTLSGNVALNDHVNVTGHTLVNNGGSLYLGSIINVTGNYSQTGGTLAERSAVSGGELIVSGAAVLNGVNYTVVGATGAYHYLQGPAGATPIIAGGVGSSYTSITYDSGITGLTLGGYTQGTSLWGTVLNDYVGDSLASISIGSGTLLATPAGVATLIYIAGAGTLGTLSNSGTIQGNIANNGSADLNLRGGSSTWGTFAGAGGTLGTITNTNSNVVVSGGQVYLADQVNVGSGLLYNTGGTLGVAPGVTVTGNYLQNSANGTLVLGPNAPLVVTGAATISDGYIKVGSFDSLTNHVAGETATLVQAGASSTYTLVSSQSVPVVQSNVGGLGVIGTQVGNNLQAVVENDYFGTSTAAFTQAGTIVLGTNSQASAALYVAGTATIGTLTNTGVLNGEANLGNGIFMGSSGTLGASIGTLVNSGTIAGRVGVANYNGVIGTIDNSGQILDSLPNSGIYNGNTITLVNNQAAGTIAGAFGIANSNLLGTILNAGLVAGSVTSGSTTAVGIANYGTLNTLTNSGLIMATAARIADGVLNYGTLGTLTNATGGTIGASGTIVSGTSNIIAGVSNGGTIGTLSNSGLVTVTGRNTVTGFNVVAGIANLSSGTIGVLSNASTITAAGSITDFSGSRLAGLFNSGVIGTLSNSVGGVINGLDNYTGGNITQLTNAGVITSASRSALFNEGTIGNLSNSGTIQGPTALRLGSSGTIGTFTNSGTIAGSILNGASTALTIGGGAGTVVGVLTGVSGSVGGADKGRITSTGADLVFNSGNLLLNDDITATGRTVVNSGASLRLSNSVIVTGNYAQGATGTLVLGSGALLSVTGAAIVTAGTVTSSGFNATGNYLAGGSNVTLVQGGAGSSYNTTVVAGGGITGLGLTGSVSGNDLLAVVGNDYVGASLGSIVNSGALSYSGASTGAVYVAGTGSLGTLVNSGTIAGSIAVEVASGGTLGQVINTGTISGNLVNLSTNGLVLSGGTVAGTYTGGTITSTLANVTLASGAMVLGDAVNVGAGTLVNGGASVQLNTVVSVTGNYSQSTGTLALGTSGELVVSGAAVMTGGTVATTLNSGANYVVGQLGATLVAGGTGSSYTGLSYATGVTGLEATGSASGNNLLVAGLNDYVGTVLGSLNNTGTISASNAVYVAATGTLGTLSNTGTLLGANTALNNLGSINSILNGTLGTVASTLGVMAGAVGVANAGRIGTLTSYGTILGTTSAGVDNQGTMYGLGNAGTISGVTAGLNNAGTLTIAQNAGRVSGSIGVNNSGTIALLGNIGFGTLLGSIVGSATGIRNSGILGTLVNQGVISGGVNALYNDTNATLGPIANAGTISGTITNLSTRDLTIVGDTVAGTLTGGVISNTASNVVFAGGTQVVNDALNVGSHTVVNSGASLTLAGNISVTGNYSQASGTLLVNPSTAQLVVSGAASITGGAVVSTLSSTSNYLVGDAYTLVQGGAGSNYTGVTIATTGVTGLGGTVSTATVGSGLDLLLAVTTDYVGTVLGTLTNSGTINAATAVYIAGTGSLGTLVNTGALQGNITNASTNAFTILGGNGGTVGTLTGFSGSIGTLSSTGANVVLGGGNLLLNDQVNVGGNTLVNSGASVRLGTILTVTGNYSQSAGTLSVGGGRLVVSGGATLSGGTVLTSVSGTANYLVGQAGTATLVAAGAASNYSGVSVGALNNITGLALGGTQAGNNLVTSGANDYVGTLLASASNSGTISAPTAALYVAATGSLGTFINSGRLSASNGTNAYGAFNGGTIGTLVNSGLITGSASGSPSSAGYGLFNTGRINALVNTIGGTLSNTGTTGNGLYNSGYINSIGNAGLITGSSPALNNDGTIAVIDNSGTIRSTAGTRTGITNHGSIASLINSGVISGYSAIYQASGSIAALLNTGTIAATGDALFMTANVGTVTNNAGATISAAHTAFYAGGTLSALLNRGTIVGANHVLVITSNGQIGTLFNSGLIAGDIANNGTIGLTIGGSTGSTIGTLTGATLTNQGTITSTNANVVFSGGKQLLNDVINVGTNTVVNSGTALTLGSTVSITGNYSQSSGTLVVNPGVSQLVVSGLASITGGKVSASLSNTGNYLVGDAYTLVQGTMGSNYTGATLTVTGISGLGSTTSIATVGGNVDMLLAVTNDYIGGTLGSVGNSGTLGGNNAVVVASINASTTGSLGTFNNSGLINANFGISSQGTIGTLLNSGRIIANGTAVYSGGTLSSLGSLSNSGTISGVGSSGVALSFEGKVGTITNSGLIHGDQVALYSSGSIGLLANSGTIEGSVINAGASALVIQGGAGTVVGTFTGVSGSIGTIVSTLANVTLASGNLLLNDQVNVTGQTLANNGASVWLGTLLTVTGNYSQSAGTLDVGGNSLVVTGAAVMTGGTVAASLTNGNYLVGQAGPTLVAGGTNSSYTGLSYASGVTGLELTGTQVGTNLRAVSLNDYVGTVLGSLNNTGTISANNAVYVSAQGTLATLSNTGTLLGANAALNNLGSIGTITIGTLTGTGTTTSYGTVGLLQGAVGITNAGSIGTVVSYATIVGTTGAAVDNQGSMYSLGNAGTITGVTAGITNAGSIGGLVNANQVTGSIGINNTGTIAFIQNFVFATDSLTTFIGSISGSATGLSNAGVVGTLVNAGAIIGSIGLNNSGTVLGLANALFPTGSLTAVVGSITGSATGMRNTGVIGTLLNQGLISGGNYALYNGAGATLGTVLNAGTISGNIVNLSATDLVIAGGGGTLTGGSISNTASNVVFAGGTQVVNDALNVGGHTVVNSGASLALAGDLSITGNYSQATGTLALSTNHLFVSGVANVSGGVITASVDAAQNYVVGGSNGAILIQGGAGSSYTGVSLTSGVSGLTIAAGVDTIGSNVDLVVAAANDYIGGTLASLTNTGTITGVVTAAYIATTGSLGTLANSGLLDGGSIGINNLGTVGLVDNSGTATGLIGLYNQGTIGTVINTGLLKDASSAQAAAVNNAGSIGVLTNLGTITSPVALYNSGSIGSIANSGLIAGSIINASANALTIGGGSGTVVGSLTGTLSGSVASMGTITSTLANVVLTGGNLLLNDQVNVTGQTLVNSGASARLTTLIGVTGSYSQSAGTLQVAYGSGQLAVSAAAVLTGGTIAATGVPGTINMLAGVGDTVALVAGGVGSSYTGLSYTSDVTGMEVTGSVGGNSLYLAGINDYVGGTLGTLSNSGTITANNAVYVAATGTLGSFTNSGTLQGANAAINNLGSIGSILNGTLGTVGSSLGVMVGAVGVANAGSIGTLTSYGTILGTTGAAVDNQGVVFGLGNAGTMTGVTAGVNNAGTLSIFQNAGLVTGSIGINNTGTIALLGNIGFGTLIGSITGSATGLRNTGVMGTLLNQGLISGGNYALYNGASATLGTIVNAGTISGNIANLSTGDLVIAGGGGTLTGGSITNTASNLVFAGGAQVLGDSIVNVGSHTVVNSGASLALASTVTITGNYSQATGTLALGSNHLEVSGVAAISGGTITADISSITNYIVGSSTGVILVQGGTGSSYTGVGIYSGITGLTIGTGVTTIGSNVDLVLAAVNDYIGGMLASLNNTGTISGVVTAAYIAGTGSLGTLSNSGLLEGELYGIHNQGTIGLVDNSGTASGIVGLFNQGTIGTVLNTGLLKDRQEVNAAGLNNTIGASIGAVINQGTISSVPYGLYNSGTIASIANSGVISATDTVSGQGLHNSIAGVIGTITNSGTIAGVTALYNEGSIGTIANSGTIAGSIVNTSANALVFTGGSGATVGTLTGTSGIGTITSTLANVELASGNLVLNDQVTVGTGTLVNSGANVLLTNAISVTGNYSQSAGTLAMGIGSGTAGELLVSGNAAFTGGTVAVTALSGSNLIAGQSYTIAEVGGSLTTSGLSAAATGFSATLGTGANGAATDLLLTLLSDYVSGTLGTLTNTGTINAATAVLITSAGSLGTLANSGAIIGNVVNASANDLVIVGGSNGTVGSFSGGTIRNSLSNLTLASGAVSLGDAIDVTGHTVSNSGASLTLAGDVAVTGNYSQTAGTLAVAGHSLSVSGAAQVTGGVVDAGMTGTANYLVGDSVTLIRGGDGSTYTGATVVSGLTGLDALGATSGSNLLAVAGNDYIGASLATLSVTGTLANTAGGATAVYIAGTGTLGSLANSGVISGNVTNVSARDLTITGGSGTVVGSFTGGTIRNTGANVIFASGAVSLGDAIDVGGTHTVSNIGAAIGLASDVAVNGTYAQSAGSLTVGGHVLTVSGPALVSGGTVSAGVSGVGNYFVGDSVTMIQGGAGSSYTGAVVTSGLAGLDAKGSVSGNTLLAVAGNDYIGASLNTLNVTGTLANTAGGATALYIASTGTLGNLANSGAIVGNVVNQSARDLTINGGGNGAVGRFSGGTITNTGANVVFASGAVSLGDAINVATHTVSNAGASLTLASNVGITGNFSQSSGTLAAGGHVLTVSGAATVAGGVVNAGVSAVGNYIAGDRVTLIQGGTGSNYAGATVTSGITGLSATAVTSGSNLLAAAGNDYIGASLDTLNNTGTVASPTALYIASTGTLGTLANSGALAGNITNLSTGDLIINGGSATAPGTLTGFNGAIGTISNTGSNVRFTGGVQLLNDHITVGSHTVFNSGATLLVNSAINITGAYSQSAGTLAIGVTSQTSYGNLAVSGAAAFTGGSVLLQGVGSGAGALQAGTYTIASGNGLTLSGVDFTATGYTVTSDLVTVGNTTQLVVKVAGKATNYTAVGNAQGGAAVGTGSALDQIAALASNSITTNQQLAAFTQQVLAPLATLTPAAKQVAVAQLSPSQLTPQLTAASVTPTTTAISQHQETVASLMDGSEKGMAAGSNGREGVIWGEVVGAGVLRGTTTEAAGYRASSSGLVLGADWFASDEVMAGLAFSWINSASVGQGVMAGSLTRVGSYQLTAYSVWRPDFADQKLSVEGQVGWGYNHFDQRRDIAFLGARANANYGGEQYLGKVTVGYDLPQQGAFTFTPQYSLRFVRLVNHAYQEHDAGPANLKVDVLGTNAVTQELGLKVDTQWNTGVGLLSPDLRVAWVHDFKDGPIPTTGVLAGVAFASTTGRVNTDGLAVNLGATLQQSEAFSLRLEYNGEYRHDYQSHGGVLRASWSF</sequence>
<dbReference type="SMART" id="SM00869">
    <property type="entry name" value="Autotransporter"/>
    <property type="match status" value="1"/>
</dbReference>
<evidence type="ECO:0000313" key="4">
    <source>
        <dbReference type="Proteomes" id="UP000197153"/>
    </source>
</evidence>
<feature type="domain" description="Autotransporter" evidence="2">
    <location>
        <begin position="5673"/>
        <end position="5954"/>
    </location>
</feature>
<dbReference type="InterPro" id="IPR006626">
    <property type="entry name" value="PbH1"/>
</dbReference>
<gene>
    <name evidence="3" type="ORF">Y958_18650</name>
</gene>
<keyword evidence="1" id="KW-0732">Signal</keyword>